<sequence length="281" mass="31778">MSANVINAMLNLIEHPITDLQSNYVAKNRANGMGEALERYVQDLFINGFNLDEMTRLKRIEEHFSYIGNDSNPPDAMLKGGDAIEIKKTESRNADIALNSSYPKAKLNIDHPMLTAGCKVAESWHEKDMLYAIGTVAKNTLESLVFVYGEDYAADEATYQAVKTRIKQGVETIEGIEFTPTKELGKINRIDPLGITYLRVRGMWGIQNPYKVFNYVYQRDFSNKFNFMAVINAEKWSSFENTEQLVTLIKNTANASITDIEIKCPNNPARLKPAKLISFFI</sequence>
<evidence type="ECO:0000313" key="1">
    <source>
        <dbReference type="EMBL" id="SDC32660.1"/>
    </source>
</evidence>
<keyword evidence="1" id="KW-0255">Endonuclease</keyword>
<dbReference type="OrthoDB" id="8610000at2"/>
<keyword evidence="2" id="KW-1185">Reference proteome</keyword>
<reference evidence="2" key="1">
    <citation type="submission" date="2016-09" db="EMBL/GenBank/DDBJ databases">
        <authorList>
            <person name="Varghese N."/>
            <person name="Submissions S."/>
        </authorList>
    </citation>
    <scope>NUCLEOTIDE SEQUENCE [LARGE SCALE GENOMIC DNA]</scope>
    <source>
        <strain evidence="2">ANC 3699</strain>
    </source>
</reference>
<keyword evidence="1" id="KW-0540">Nuclease</keyword>
<dbReference type="RefSeq" id="WP_092619124.1">
    <property type="nucleotide sequence ID" value="NZ_FMYK01000004.1"/>
</dbReference>
<dbReference type="AlphaFoldDB" id="A0A1G6KNM7"/>
<gene>
    <name evidence="1" type="ORF">SAMN05421749_104130</name>
</gene>
<dbReference type="GO" id="GO:0009307">
    <property type="term" value="P:DNA restriction-modification system"/>
    <property type="evidence" value="ECO:0007669"/>
    <property type="project" value="InterPro"/>
</dbReference>
<dbReference type="GO" id="GO:0003677">
    <property type="term" value="F:DNA binding"/>
    <property type="evidence" value="ECO:0007669"/>
    <property type="project" value="InterPro"/>
</dbReference>
<dbReference type="Pfam" id="PF09521">
    <property type="entry name" value="RE_NgoPII"/>
    <property type="match status" value="1"/>
</dbReference>
<accession>A0A1G6KNM7</accession>
<dbReference type="Proteomes" id="UP000242317">
    <property type="component" value="Unassembled WGS sequence"/>
</dbReference>
<dbReference type="GO" id="GO:0009036">
    <property type="term" value="F:type II site-specific deoxyribonuclease activity"/>
    <property type="evidence" value="ECO:0007669"/>
    <property type="project" value="InterPro"/>
</dbReference>
<dbReference type="EMBL" id="FMYK01000004">
    <property type="protein sequence ID" value="SDC32660.1"/>
    <property type="molecule type" value="Genomic_DNA"/>
</dbReference>
<protein>
    <submittedName>
        <fullName evidence="1">NgoPII restriction endonuclease</fullName>
    </submittedName>
</protein>
<name>A0A1G6KNM7_9GAMM</name>
<proteinExistence type="predicted"/>
<organism evidence="1 2">
    <name type="scientific">Acinetobacter marinus</name>
    <dbReference type="NCBI Taxonomy" id="281375"/>
    <lineage>
        <taxon>Bacteria</taxon>
        <taxon>Pseudomonadati</taxon>
        <taxon>Pseudomonadota</taxon>
        <taxon>Gammaproteobacteria</taxon>
        <taxon>Moraxellales</taxon>
        <taxon>Moraxellaceae</taxon>
        <taxon>Acinetobacter</taxon>
    </lineage>
</organism>
<keyword evidence="1" id="KW-0378">Hydrolase</keyword>
<dbReference type="InterPro" id="IPR019046">
    <property type="entry name" value="Restrct_endonuc_II_NgoPII"/>
</dbReference>
<evidence type="ECO:0000313" key="2">
    <source>
        <dbReference type="Proteomes" id="UP000242317"/>
    </source>
</evidence>